<dbReference type="Gene3D" id="3.40.50.1000">
    <property type="entry name" value="HAD superfamily/HAD-like"/>
    <property type="match status" value="1"/>
</dbReference>
<dbReference type="EMBL" id="CP098400">
    <property type="protein sequence ID" value="URW79289.1"/>
    <property type="molecule type" value="Genomic_DNA"/>
</dbReference>
<dbReference type="AlphaFoldDB" id="A0A9J6ZNN4"/>
<dbReference type="PANTHER" id="PTHR21485:SF3">
    <property type="entry name" value="N-ACYLNEURAMINATE CYTIDYLYLTRANSFERASE"/>
    <property type="match status" value="1"/>
</dbReference>
<dbReference type="NCBIfam" id="TIGR01670">
    <property type="entry name" value="KdsC-phosphatas"/>
    <property type="match status" value="1"/>
</dbReference>
<dbReference type="SUPFAM" id="SSF56784">
    <property type="entry name" value="HAD-like"/>
    <property type="match status" value="1"/>
</dbReference>
<organism evidence="11 12">
    <name type="scientific">Xiashengella succiniciproducens</name>
    <dbReference type="NCBI Taxonomy" id="2949635"/>
    <lineage>
        <taxon>Bacteria</taxon>
        <taxon>Pseudomonadati</taxon>
        <taxon>Bacteroidota</taxon>
        <taxon>Bacteroidia</taxon>
        <taxon>Marinilabiliales</taxon>
        <taxon>Marinilabiliaceae</taxon>
        <taxon>Xiashengella</taxon>
    </lineage>
</organism>
<dbReference type="InterPro" id="IPR023214">
    <property type="entry name" value="HAD_sf"/>
</dbReference>
<reference evidence="11" key="1">
    <citation type="submission" date="2022-05" db="EMBL/GenBank/DDBJ databases">
        <authorList>
            <person name="Sun X."/>
        </authorList>
    </citation>
    <scope>NUCLEOTIDE SEQUENCE</scope>
    <source>
        <strain evidence="11">Ai-910</strain>
    </source>
</reference>
<reference evidence="11" key="2">
    <citation type="submission" date="2022-06" db="EMBL/GenBank/DDBJ databases">
        <title>Xiashengella guii gen. nov. sp. nov., a bacterium isolated form anaerobic digestion tank.</title>
        <authorList>
            <person name="Huang H."/>
        </authorList>
    </citation>
    <scope>NUCLEOTIDE SEQUENCE</scope>
    <source>
        <strain evidence="11">Ai-910</strain>
    </source>
</reference>
<keyword evidence="9" id="KW-0378">Hydrolase</keyword>
<comment type="subunit">
    <text evidence="6">Homotetramer.</text>
</comment>
<dbReference type="Gene3D" id="3.90.550.10">
    <property type="entry name" value="Spore Coat Polysaccharide Biosynthesis Protein SpsA, Chain A"/>
    <property type="match status" value="1"/>
</dbReference>
<evidence type="ECO:0000256" key="9">
    <source>
        <dbReference type="ARBA" id="ARBA00022801"/>
    </source>
</evidence>
<keyword evidence="8" id="KW-0479">Metal-binding</keyword>
<dbReference type="GO" id="GO:0008781">
    <property type="term" value="F:N-acylneuraminate cytidylyltransferase activity"/>
    <property type="evidence" value="ECO:0007669"/>
    <property type="project" value="UniProtKB-EC"/>
</dbReference>
<accession>A0A9J6ZNN4</accession>
<evidence type="ECO:0000256" key="2">
    <source>
        <dbReference type="ARBA" id="ARBA00001946"/>
    </source>
</evidence>
<dbReference type="InterPro" id="IPR003329">
    <property type="entry name" value="Cytidylyl_trans"/>
</dbReference>
<dbReference type="Pfam" id="PF02348">
    <property type="entry name" value="CTP_transf_3"/>
    <property type="match status" value="1"/>
</dbReference>
<dbReference type="InterPro" id="IPR010023">
    <property type="entry name" value="KdsC_fam"/>
</dbReference>
<dbReference type="PANTHER" id="PTHR21485">
    <property type="entry name" value="HAD SUPERFAMILY MEMBERS CMAS AND KDSC"/>
    <property type="match status" value="1"/>
</dbReference>
<proteinExistence type="inferred from homology"/>
<dbReference type="SUPFAM" id="SSF53448">
    <property type="entry name" value="Nucleotide-diphospho-sugar transferases"/>
    <property type="match status" value="1"/>
</dbReference>
<dbReference type="KEGG" id="alkq:M9189_10530"/>
<dbReference type="InterPro" id="IPR036412">
    <property type="entry name" value="HAD-like_sf"/>
</dbReference>
<comment type="pathway">
    <text evidence="3">Amino-sugar metabolism; N-acetylneuraminate metabolism.</text>
</comment>
<dbReference type="CDD" id="cd01630">
    <property type="entry name" value="HAD_KDO-like"/>
    <property type="match status" value="1"/>
</dbReference>
<keyword evidence="10" id="KW-0460">Magnesium</keyword>
<comment type="similarity">
    <text evidence="4">Belongs to the KdsC family.</text>
</comment>
<evidence type="ECO:0000256" key="8">
    <source>
        <dbReference type="ARBA" id="ARBA00022723"/>
    </source>
</evidence>
<evidence type="ECO:0000256" key="1">
    <source>
        <dbReference type="ARBA" id="ARBA00001862"/>
    </source>
</evidence>
<comment type="cofactor">
    <cofactor evidence="2">
        <name>Mg(2+)</name>
        <dbReference type="ChEBI" id="CHEBI:18420"/>
    </cofactor>
</comment>
<keyword evidence="12" id="KW-1185">Reference proteome</keyword>
<evidence type="ECO:0000256" key="10">
    <source>
        <dbReference type="ARBA" id="ARBA00022842"/>
    </source>
</evidence>
<evidence type="ECO:0000313" key="11">
    <source>
        <dbReference type="EMBL" id="URW79289.1"/>
    </source>
</evidence>
<evidence type="ECO:0000313" key="12">
    <source>
        <dbReference type="Proteomes" id="UP001056426"/>
    </source>
</evidence>
<comment type="similarity">
    <text evidence="5">Belongs to the CMP-NeuNAc synthase family.</text>
</comment>
<gene>
    <name evidence="11" type="ORF">M9189_10530</name>
</gene>
<evidence type="ECO:0000256" key="5">
    <source>
        <dbReference type="ARBA" id="ARBA00010726"/>
    </source>
</evidence>
<evidence type="ECO:0000256" key="4">
    <source>
        <dbReference type="ARBA" id="ARBA00005893"/>
    </source>
</evidence>
<comment type="catalytic activity">
    <reaction evidence="1">
        <text>an N-acylneuraminate + CTP = a CMP-N-acyl-beta-neuraminate + diphosphate</text>
        <dbReference type="Rhea" id="RHEA:11344"/>
        <dbReference type="ChEBI" id="CHEBI:33019"/>
        <dbReference type="ChEBI" id="CHEBI:37563"/>
        <dbReference type="ChEBI" id="CHEBI:60073"/>
        <dbReference type="ChEBI" id="CHEBI:68671"/>
        <dbReference type="EC" id="2.7.7.43"/>
    </reaction>
</comment>
<protein>
    <recommendedName>
        <fullName evidence="7">N-acylneuraminate cytidylyltransferase</fullName>
        <ecNumber evidence="7">2.7.7.43</ecNumber>
    </recommendedName>
</protein>
<keyword evidence="11" id="KW-0808">Transferase</keyword>
<name>A0A9J6ZNN4_9BACT</name>
<evidence type="ECO:0000256" key="7">
    <source>
        <dbReference type="ARBA" id="ARBA00012491"/>
    </source>
</evidence>
<dbReference type="Proteomes" id="UP001056426">
    <property type="component" value="Chromosome"/>
</dbReference>
<evidence type="ECO:0000256" key="3">
    <source>
        <dbReference type="ARBA" id="ARBA00005141"/>
    </source>
</evidence>
<sequence length="391" mass="43965">MAVIAFIPVRGGSKSIPLKNIKSFCGKPLIYWNLKALEEAPSVDRVVVSTDSQAIRDVVESFGFSKTELFDRSPETATDTASTESAMLDFISRTKGDLKDDDLFMLVQATSPMTSTQDFVNALKMYNEGGYDSLLSCVRHKRFFWNSDGTSKNYDYRQRPRRQDFAGELMENGAFYINRVRNVVESGNRLSGRIALYEMPEYTAVEIDEEDDWLLAETLMRRHQLTGDRDYTRIKVFLTDVDGVLTDAGMYYSEEGDELKKFNTRDGMGLQLIKTKGIKTGIITSEDTLIVERRFKKLKLDYLYQGKRDGGKLAAAMDVCIQEGIDLSEVAYIGDDVNCLDLLSRVGFPACPADAVARVKAVPGIRVMTKKGGEGAVREYIDEILTQLEKH</sequence>
<dbReference type="CDD" id="cd02513">
    <property type="entry name" value="CMP-NeuAc_Synthase"/>
    <property type="match status" value="1"/>
</dbReference>
<keyword evidence="11" id="KW-0548">Nucleotidyltransferase</keyword>
<dbReference type="GO" id="GO:0016788">
    <property type="term" value="F:hydrolase activity, acting on ester bonds"/>
    <property type="evidence" value="ECO:0007669"/>
    <property type="project" value="InterPro"/>
</dbReference>
<dbReference type="GO" id="GO:0046872">
    <property type="term" value="F:metal ion binding"/>
    <property type="evidence" value="ECO:0007669"/>
    <property type="project" value="UniProtKB-KW"/>
</dbReference>
<dbReference type="InterPro" id="IPR029044">
    <property type="entry name" value="Nucleotide-diphossugar_trans"/>
</dbReference>
<dbReference type="EC" id="2.7.7.43" evidence="7"/>
<dbReference type="RefSeq" id="WP_250723060.1">
    <property type="nucleotide sequence ID" value="NZ_CP098400.1"/>
</dbReference>
<evidence type="ECO:0000256" key="6">
    <source>
        <dbReference type="ARBA" id="ARBA00011881"/>
    </source>
</evidence>
<dbReference type="InterPro" id="IPR050793">
    <property type="entry name" value="CMP-NeuNAc_synthase"/>
</dbReference>